<comment type="caution">
    <text evidence="3">The sequence shown here is derived from an EMBL/GenBank/DDBJ whole genome shotgun (WGS) entry which is preliminary data.</text>
</comment>
<feature type="signal peptide" evidence="2">
    <location>
        <begin position="1"/>
        <end position="24"/>
    </location>
</feature>
<evidence type="ECO:0008006" key="5">
    <source>
        <dbReference type="Google" id="ProtNLM"/>
    </source>
</evidence>
<feature type="compositionally biased region" description="Basic and acidic residues" evidence="1">
    <location>
        <begin position="151"/>
        <end position="165"/>
    </location>
</feature>
<dbReference type="AlphaFoldDB" id="A0A328BGS2"/>
<proteinExistence type="predicted"/>
<organism evidence="3 4">
    <name type="scientific">Hymenobacter edaphi</name>
    <dbReference type="NCBI Taxonomy" id="2211146"/>
    <lineage>
        <taxon>Bacteria</taxon>
        <taxon>Pseudomonadati</taxon>
        <taxon>Bacteroidota</taxon>
        <taxon>Cytophagia</taxon>
        <taxon>Cytophagales</taxon>
        <taxon>Hymenobacteraceae</taxon>
        <taxon>Hymenobacter</taxon>
    </lineage>
</organism>
<gene>
    <name evidence="3" type="ORF">DLM85_15645</name>
</gene>
<name>A0A328BGS2_9BACT</name>
<protein>
    <recommendedName>
        <fullName evidence="5">DUF4890 domain-containing protein</fullName>
    </recommendedName>
</protein>
<keyword evidence="4" id="KW-1185">Reference proteome</keyword>
<reference evidence="4" key="1">
    <citation type="submission" date="2018-05" db="EMBL/GenBank/DDBJ databases">
        <authorList>
            <person name="Nie L."/>
        </authorList>
    </citation>
    <scope>NUCLEOTIDE SEQUENCE [LARGE SCALE GENOMIC DNA]</scope>
    <source>
        <strain evidence="4">NL</strain>
    </source>
</reference>
<feature type="region of interest" description="Disordered" evidence="1">
    <location>
        <begin position="22"/>
        <end position="80"/>
    </location>
</feature>
<evidence type="ECO:0000313" key="4">
    <source>
        <dbReference type="Proteomes" id="UP000248553"/>
    </source>
</evidence>
<dbReference type="OrthoDB" id="886248at2"/>
<feature type="compositionally biased region" description="Basic and acidic residues" evidence="1">
    <location>
        <begin position="106"/>
        <end position="128"/>
    </location>
</feature>
<evidence type="ECO:0000256" key="2">
    <source>
        <dbReference type="SAM" id="SignalP"/>
    </source>
</evidence>
<evidence type="ECO:0000313" key="3">
    <source>
        <dbReference type="EMBL" id="RAK66127.1"/>
    </source>
</evidence>
<keyword evidence="2" id="KW-0732">Signal</keyword>
<dbReference type="Proteomes" id="UP000248553">
    <property type="component" value="Unassembled WGS sequence"/>
</dbReference>
<evidence type="ECO:0000256" key="1">
    <source>
        <dbReference type="SAM" id="MobiDB-lite"/>
    </source>
</evidence>
<feature type="chain" id="PRO_5016363657" description="DUF4890 domain-containing protein" evidence="2">
    <location>
        <begin position="25"/>
        <end position="165"/>
    </location>
</feature>
<feature type="compositionally biased region" description="Polar residues" evidence="1">
    <location>
        <begin position="22"/>
        <end position="31"/>
    </location>
</feature>
<sequence>MKKQLFSLALILGLAGSFAGSSFATDFGQDTGQDRRELRQDRDKDGDKDHKKGRKDDAQRRQQRSEKLAKELGLSSKQKTKVDQIFLEQQQQMQALRGRAQGADRSQLRGEAQRIHESTDKKLKDVLSKKQYAQFEAKRQERQKQMQQRRGQHDGRRGDFKQGRS</sequence>
<dbReference type="RefSeq" id="WP_111479037.1">
    <property type="nucleotide sequence ID" value="NZ_QHKM01000004.1"/>
</dbReference>
<feature type="compositionally biased region" description="Basic and acidic residues" evidence="1">
    <location>
        <begin position="32"/>
        <end position="70"/>
    </location>
</feature>
<dbReference type="EMBL" id="QHKM01000004">
    <property type="protein sequence ID" value="RAK66127.1"/>
    <property type="molecule type" value="Genomic_DNA"/>
</dbReference>
<feature type="region of interest" description="Disordered" evidence="1">
    <location>
        <begin position="95"/>
        <end position="165"/>
    </location>
</feature>
<accession>A0A328BGS2</accession>